<evidence type="ECO:0000313" key="3">
    <source>
        <dbReference type="Proteomes" id="UP000679352"/>
    </source>
</evidence>
<dbReference type="Gene3D" id="3.40.50.1820">
    <property type="entry name" value="alpha/beta hydrolase"/>
    <property type="match status" value="1"/>
</dbReference>
<evidence type="ECO:0000313" key="2">
    <source>
        <dbReference type="EMBL" id="QWK92270.1"/>
    </source>
</evidence>
<dbReference type="KEGG" id="gfu:KM031_18445"/>
<keyword evidence="3" id="KW-1185">Reference proteome</keyword>
<sequence length="314" mass="33514">MLYELALPALLVKTLAQRVLTRRGASLPAPALRLRAGRGRLQRAELRMVSRVAPMLAARMALGRLERINPLHRHAIHAPQGANLLHTRAGLPFARRLGPVDGPRLLLLHGWNADSTMLLPLARALAAAGFAVELPDLASAGLTARRHLDLQHVARRIAAEATAFGPYEAVIGHSAGGLVAALARRAGLRAHRLVTISSPASVASLLTGYLTFTDAPAVLTPALLRLYQSQRGRDPAAIGPEDYALFGAAHLVIHAGNDWQVSPQAAARICEGRADLRPVILPGCNHHSVLRHGDLAGLIQRFVTAAPRETEASC</sequence>
<keyword evidence="2" id="KW-0378">Hydrolase</keyword>
<keyword evidence="2" id="KW-0614">Plasmid</keyword>
<dbReference type="Pfam" id="PF12697">
    <property type="entry name" value="Abhydrolase_6"/>
    <property type="match status" value="1"/>
</dbReference>
<name>A0A975S3J1_9RHOB</name>
<dbReference type="GO" id="GO:0016787">
    <property type="term" value="F:hydrolase activity"/>
    <property type="evidence" value="ECO:0007669"/>
    <property type="project" value="UniProtKB-KW"/>
</dbReference>
<dbReference type="Proteomes" id="UP000679352">
    <property type="component" value="Plasmid p1"/>
</dbReference>
<evidence type="ECO:0000259" key="1">
    <source>
        <dbReference type="Pfam" id="PF12697"/>
    </source>
</evidence>
<dbReference type="AlphaFoldDB" id="A0A975S3J1"/>
<dbReference type="InterPro" id="IPR000073">
    <property type="entry name" value="AB_hydrolase_1"/>
</dbReference>
<dbReference type="RefSeq" id="WP_215505050.1">
    <property type="nucleotide sequence ID" value="NZ_CP076362.1"/>
</dbReference>
<accession>A0A975S3J1</accession>
<feature type="domain" description="AB hydrolase-1" evidence="1">
    <location>
        <begin position="105"/>
        <end position="292"/>
    </location>
</feature>
<dbReference type="InterPro" id="IPR029058">
    <property type="entry name" value="AB_hydrolase_fold"/>
</dbReference>
<dbReference type="SUPFAM" id="SSF53474">
    <property type="entry name" value="alpha/beta-Hydrolases"/>
    <property type="match status" value="1"/>
</dbReference>
<dbReference type="EMBL" id="CP076362">
    <property type="protein sequence ID" value="QWK92270.1"/>
    <property type="molecule type" value="Genomic_DNA"/>
</dbReference>
<organism evidence="2 3">
    <name type="scientific">Gemmobacter fulvus</name>
    <dbReference type="NCBI Taxonomy" id="2840474"/>
    <lineage>
        <taxon>Bacteria</taxon>
        <taxon>Pseudomonadati</taxon>
        <taxon>Pseudomonadota</taxon>
        <taxon>Alphaproteobacteria</taxon>
        <taxon>Rhodobacterales</taxon>
        <taxon>Paracoccaceae</taxon>
        <taxon>Gemmobacter</taxon>
    </lineage>
</organism>
<gene>
    <name evidence="2" type="ORF">KM031_18445</name>
</gene>
<proteinExistence type="predicted"/>
<geneLocation type="plasmid" evidence="2 3">
    <name>p1</name>
</geneLocation>
<reference evidence="2" key="1">
    <citation type="submission" date="2021-06" db="EMBL/GenBank/DDBJ databases">
        <authorList>
            <person name="Lee C.-S."/>
            <person name="Jin L."/>
        </authorList>
    </citation>
    <scope>NUCLEOTIDE SEQUENCE</scope>
    <source>
        <strain evidence="2">Con5</strain>
        <plasmid evidence="2">p1</plasmid>
    </source>
</reference>
<protein>
    <submittedName>
        <fullName evidence="2">Alpha/beta hydrolase</fullName>
    </submittedName>
</protein>